<evidence type="ECO:0000313" key="2">
    <source>
        <dbReference type="Proteomes" id="UP000785613"/>
    </source>
</evidence>
<keyword evidence="2" id="KW-1185">Reference proteome</keyword>
<gene>
    <name evidence="1" type="ORF">F0185_20920</name>
</gene>
<comment type="caution">
    <text evidence="1">The sequence shown here is derived from an EMBL/GenBank/DDBJ whole genome shotgun (WGS) entry which is preliminary data.</text>
</comment>
<organism evidence="1 2">
    <name type="scientific">Massilia rubra</name>
    <dbReference type="NCBI Taxonomy" id="2607910"/>
    <lineage>
        <taxon>Bacteria</taxon>
        <taxon>Pseudomonadati</taxon>
        <taxon>Pseudomonadota</taxon>
        <taxon>Betaproteobacteria</taxon>
        <taxon>Burkholderiales</taxon>
        <taxon>Oxalobacteraceae</taxon>
        <taxon>Telluria group</taxon>
        <taxon>Massilia</taxon>
    </lineage>
</organism>
<proteinExistence type="predicted"/>
<dbReference type="Proteomes" id="UP000785613">
    <property type="component" value="Unassembled WGS sequence"/>
</dbReference>
<protein>
    <submittedName>
        <fullName evidence="1">Uncharacterized protein</fullName>
    </submittedName>
</protein>
<reference evidence="1 2" key="1">
    <citation type="submission" date="2019-09" db="EMBL/GenBank/DDBJ databases">
        <title>Taxonomy of Antarctic Massilia spp.: description of Massilia rubra sp. nov., Massilia aquatica sp. nov., Massilia mucilaginosa sp. nov., Massilia frigida sp. nov. isolated from streams, lakes and regoliths.</title>
        <authorList>
            <person name="Holochova P."/>
            <person name="Sedlacek I."/>
            <person name="Kralova S."/>
            <person name="Maslanova I."/>
            <person name="Busse H.-J."/>
            <person name="Stankova E."/>
            <person name="Vrbovska V."/>
            <person name="Kovarovic V."/>
            <person name="Bartak M."/>
            <person name="Svec P."/>
            <person name="Pantucek R."/>
        </authorList>
    </citation>
    <scope>NUCLEOTIDE SEQUENCE [LARGE SCALE GENOMIC DNA]</scope>
    <source>
        <strain evidence="1 2">CCM 8692</strain>
    </source>
</reference>
<sequence length="60" mass="6714">MNIRFPFDILAVIEQAGKTRLERRSDGAACAARPPMPKTIHGRYVNAVDQDERAARFVVS</sequence>
<dbReference type="RefSeq" id="WP_167227775.1">
    <property type="nucleotide sequence ID" value="NZ_VUYU01000015.1"/>
</dbReference>
<dbReference type="EMBL" id="VUYU01000015">
    <property type="protein sequence ID" value="NHZ36034.1"/>
    <property type="molecule type" value="Genomic_DNA"/>
</dbReference>
<accession>A0ABX0LXB7</accession>
<name>A0ABX0LXB7_9BURK</name>
<evidence type="ECO:0000313" key="1">
    <source>
        <dbReference type="EMBL" id="NHZ36034.1"/>
    </source>
</evidence>